<dbReference type="Pfam" id="PF00239">
    <property type="entry name" value="Resolvase"/>
    <property type="match status" value="1"/>
</dbReference>
<dbReference type="InterPro" id="IPR006118">
    <property type="entry name" value="Recombinase_CS"/>
</dbReference>
<keyword evidence="3" id="KW-0230">DNA invertase</keyword>
<gene>
    <name evidence="9" type="ORF">ODI_03001</name>
    <name evidence="10" type="ORF">ODI_R2927</name>
</gene>
<sequence>MARKYGYARVSTDDQNLDLQTAALRRACCKPIYTDKGISGATRSRPGLDAVMDALKPGDTLVVWRLDRLGRSLRYLVDIIDTLGQKGVHFVSLQENIDTTTSGGMLLFHMMAALAQFERSLISERTKAGMAVARANGKHLGRRRSLTRDQCRKAWEAMRDGKHELSELAESYAVHPRTLRRALDDYAREGASA</sequence>
<keyword evidence="5" id="KW-0233">DNA recombination</keyword>
<dbReference type="InterPro" id="IPR006119">
    <property type="entry name" value="Resolv_N"/>
</dbReference>
<evidence type="ECO:0000256" key="4">
    <source>
        <dbReference type="ARBA" id="ARBA00023125"/>
    </source>
</evidence>
<evidence type="ECO:0000313" key="9">
    <source>
        <dbReference type="EMBL" id="SBT24930.1"/>
    </source>
</evidence>
<evidence type="ECO:0000256" key="7">
    <source>
        <dbReference type="PROSITE-ProRule" id="PRU10137"/>
    </source>
</evidence>
<dbReference type="Proteomes" id="UP000078558">
    <property type="component" value="Chromosome I"/>
</dbReference>
<evidence type="ECO:0000313" key="10">
    <source>
        <dbReference type="EMBL" id="SOE50730.1"/>
    </source>
</evidence>
<dbReference type="AlphaFoldDB" id="A0A1C3K0A0"/>
<evidence type="ECO:0000256" key="3">
    <source>
        <dbReference type="ARBA" id="ARBA00023100"/>
    </source>
</evidence>
<dbReference type="InterPro" id="IPR050639">
    <property type="entry name" value="SSR_resolvase"/>
</dbReference>
<keyword evidence="11" id="KW-1185">Reference proteome</keyword>
<evidence type="ECO:0000256" key="6">
    <source>
        <dbReference type="PIRSR" id="PIRSR606118-50"/>
    </source>
</evidence>
<dbReference type="PANTHER" id="PTHR30461">
    <property type="entry name" value="DNA-INVERTASE FROM LAMBDOID PROPHAGE"/>
    <property type="match status" value="1"/>
</dbReference>
<evidence type="ECO:0000256" key="5">
    <source>
        <dbReference type="ARBA" id="ARBA00023172"/>
    </source>
</evidence>
<feature type="active site" description="O-(5'-phospho-DNA)-serine intermediate" evidence="6 7">
    <location>
        <position position="11"/>
    </location>
</feature>
<dbReference type="GO" id="GO:0000150">
    <property type="term" value="F:DNA strand exchange activity"/>
    <property type="evidence" value="ECO:0007669"/>
    <property type="project" value="UniProtKB-KW"/>
</dbReference>
<dbReference type="KEGG" id="odi:ODI_R2927"/>
<dbReference type="OrthoDB" id="8585334at2"/>
<dbReference type="PROSITE" id="PS00397">
    <property type="entry name" value="RECOMBINASES_1"/>
    <property type="match status" value="1"/>
</dbReference>
<name>A0A1C3K0A0_9BURK</name>
<proteinExistence type="inferred from homology"/>
<keyword evidence="4" id="KW-0238">DNA-binding</keyword>
<keyword evidence="2" id="KW-0229">DNA integration</keyword>
<accession>A0A1C3K0A0</accession>
<dbReference type="STRING" id="1851544.ODI_03001"/>
<dbReference type="GO" id="GO:0015074">
    <property type="term" value="P:DNA integration"/>
    <property type="evidence" value="ECO:0007669"/>
    <property type="project" value="UniProtKB-KW"/>
</dbReference>
<feature type="domain" description="Resolvase/invertase-type recombinase catalytic" evidence="8">
    <location>
        <begin position="3"/>
        <end position="137"/>
    </location>
</feature>
<dbReference type="FunFam" id="3.40.50.1390:FF:000001">
    <property type="entry name" value="DNA recombinase"/>
    <property type="match status" value="1"/>
</dbReference>
<dbReference type="PANTHER" id="PTHR30461:SF2">
    <property type="entry name" value="SERINE RECOMBINASE PINE-RELATED"/>
    <property type="match status" value="1"/>
</dbReference>
<dbReference type="Gene3D" id="3.40.50.1390">
    <property type="entry name" value="Resolvase, N-terminal catalytic domain"/>
    <property type="match status" value="1"/>
</dbReference>
<dbReference type="InterPro" id="IPR036162">
    <property type="entry name" value="Resolvase-like_N_sf"/>
</dbReference>
<dbReference type="PROSITE" id="PS00398">
    <property type="entry name" value="RECOMBINASES_2"/>
    <property type="match status" value="1"/>
</dbReference>
<evidence type="ECO:0000313" key="11">
    <source>
        <dbReference type="Proteomes" id="UP000078558"/>
    </source>
</evidence>
<dbReference type="EMBL" id="FLRC01000011">
    <property type="protein sequence ID" value="SBT24930.1"/>
    <property type="molecule type" value="Genomic_DNA"/>
</dbReference>
<organism evidence="9 11">
    <name type="scientific">Orrella dioscoreae</name>
    <dbReference type="NCBI Taxonomy" id="1851544"/>
    <lineage>
        <taxon>Bacteria</taxon>
        <taxon>Pseudomonadati</taxon>
        <taxon>Pseudomonadota</taxon>
        <taxon>Betaproteobacteria</taxon>
        <taxon>Burkholderiales</taxon>
        <taxon>Alcaligenaceae</taxon>
        <taxon>Orrella</taxon>
    </lineage>
</organism>
<evidence type="ECO:0000256" key="1">
    <source>
        <dbReference type="ARBA" id="ARBA00009913"/>
    </source>
</evidence>
<evidence type="ECO:0000259" key="8">
    <source>
        <dbReference type="PROSITE" id="PS51736"/>
    </source>
</evidence>
<dbReference type="SMART" id="SM00857">
    <property type="entry name" value="Resolvase"/>
    <property type="match status" value="1"/>
</dbReference>
<dbReference type="CDD" id="cd03768">
    <property type="entry name" value="SR_ResInv"/>
    <property type="match status" value="1"/>
</dbReference>
<dbReference type="SUPFAM" id="SSF53041">
    <property type="entry name" value="Resolvase-like"/>
    <property type="match status" value="1"/>
</dbReference>
<dbReference type="EMBL" id="LT907988">
    <property type="protein sequence ID" value="SOE50730.1"/>
    <property type="molecule type" value="Genomic_DNA"/>
</dbReference>
<dbReference type="PROSITE" id="PS51736">
    <property type="entry name" value="RECOMBINASES_3"/>
    <property type="match status" value="1"/>
</dbReference>
<reference evidence="9 11" key="1">
    <citation type="submission" date="2016-06" db="EMBL/GenBank/DDBJ databases">
        <authorList>
            <person name="Kjaerup R.B."/>
            <person name="Dalgaard T.S."/>
            <person name="Juul-Madsen H.R."/>
        </authorList>
    </citation>
    <scope>NUCLEOTIDE SEQUENCE [LARGE SCALE GENOMIC DNA]</scope>
    <source>
        <strain evidence="9">Orrdi1</strain>
    </source>
</reference>
<evidence type="ECO:0000256" key="2">
    <source>
        <dbReference type="ARBA" id="ARBA00022908"/>
    </source>
</evidence>
<reference evidence="10 11" key="2">
    <citation type="submission" date="2017-08" db="EMBL/GenBank/DDBJ databases">
        <authorList>
            <person name="de Groot N.N."/>
        </authorList>
    </citation>
    <scope>NUCLEOTIDE SEQUENCE [LARGE SCALE GENOMIC DNA]</scope>
    <source>
        <strain evidence="10">Orrdi1</strain>
    </source>
</reference>
<dbReference type="GO" id="GO:0003677">
    <property type="term" value="F:DNA binding"/>
    <property type="evidence" value="ECO:0007669"/>
    <property type="project" value="UniProtKB-KW"/>
</dbReference>
<protein>
    <submittedName>
        <fullName evidence="9">Phage DNA invertase</fullName>
    </submittedName>
</protein>
<comment type="similarity">
    <text evidence="1">Belongs to the site-specific recombinase resolvase family.</text>
</comment>
<dbReference type="RefSeq" id="WP_067752010.1">
    <property type="nucleotide sequence ID" value="NZ_LT907988.1"/>
</dbReference>